<dbReference type="RefSeq" id="WP_345433219.1">
    <property type="nucleotide sequence ID" value="NZ_BAABHK010000006.1"/>
</dbReference>
<evidence type="ECO:0000313" key="4">
    <source>
        <dbReference type="EMBL" id="GAA4629059.1"/>
    </source>
</evidence>
<evidence type="ECO:0000313" key="5">
    <source>
        <dbReference type="Proteomes" id="UP001501442"/>
    </source>
</evidence>
<keyword evidence="5" id="KW-1185">Reference proteome</keyword>
<evidence type="ECO:0000259" key="3">
    <source>
        <dbReference type="Pfam" id="PF14018"/>
    </source>
</evidence>
<keyword evidence="2" id="KW-0472">Membrane</keyword>
<feature type="region of interest" description="Disordered" evidence="1">
    <location>
        <begin position="1"/>
        <end position="65"/>
    </location>
</feature>
<feature type="transmembrane region" description="Helical" evidence="2">
    <location>
        <begin position="118"/>
        <end position="140"/>
    </location>
</feature>
<feature type="transmembrane region" description="Helical" evidence="2">
    <location>
        <begin position="161"/>
        <end position="182"/>
    </location>
</feature>
<feature type="compositionally biased region" description="Low complexity" evidence="1">
    <location>
        <begin position="11"/>
        <end position="53"/>
    </location>
</feature>
<dbReference type="Pfam" id="PF14018">
    <property type="entry name" value="DUF4234"/>
    <property type="match status" value="1"/>
</dbReference>
<organism evidence="4 5">
    <name type="scientific">Actinoallomurus vinaceus</name>
    <dbReference type="NCBI Taxonomy" id="1080074"/>
    <lineage>
        <taxon>Bacteria</taxon>
        <taxon>Bacillati</taxon>
        <taxon>Actinomycetota</taxon>
        <taxon>Actinomycetes</taxon>
        <taxon>Streptosporangiales</taxon>
        <taxon>Thermomonosporaceae</taxon>
        <taxon>Actinoallomurus</taxon>
    </lineage>
</organism>
<reference evidence="5" key="1">
    <citation type="journal article" date="2019" name="Int. J. Syst. Evol. Microbiol.">
        <title>The Global Catalogue of Microorganisms (GCM) 10K type strain sequencing project: providing services to taxonomists for standard genome sequencing and annotation.</title>
        <authorList>
            <consortium name="The Broad Institute Genomics Platform"/>
            <consortium name="The Broad Institute Genome Sequencing Center for Infectious Disease"/>
            <person name="Wu L."/>
            <person name="Ma J."/>
        </authorList>
    </citation>
    <scope>NUCLEOTIDE SEQUENCE [LARGE SCALE GENOMIC DNA]</scope>
    <source>
        <strain evidence="5">JCM 17939</strain>
    </source>
</reference>
<feature type="transmembrane region" description="Helical" evidence="2">
    <location>
        <begin position="83"/>
        <end position="103"/>
    </location>
</feature>
<protein>
    <recommendedName>
        <fullName evidence="3">DUF4234 domain-containing protein</fullName>
    </recommendedName>
</protein>
<name>A0ABP8UCQ1_9ACTN</name>
<dbReference type="EMBL" id="BAABHK010000006">
    <property type="protein sequence ID" value="GAA4629059.1"/>
    <property type="molecule type" value="Genomic_DNA"/>
</dbReference>
<accession>A0ABP8UCQ1</accession>
<feature type="compositionally biased region" description="Pro residues" evidence="1">
    <location>
        <begin position="1"/>
        <end position="10"/>
    </location>
</feature>
<evidence type="ECO:0000256" key="1">
    <source>
        <dbReference type="SAM" id="MobiDB-lite"/>
    </source>
</evidence>
<feature type="domain" description="DUF4234" evidence="3">
    <location>
        <begin position="82"/>
        <end position="151"/>
    </location>
</feature>
<keyword evidence="2" id="KW-1133">Transmembrane helix</keyword>
<dbReference type="SUPFAM" id="SSF81995">
    <property type="entry name" value="beta-sandwich domain of Sec23/24"/>
    <property type="match status" value="1"/>
</dbReference>
<gene>
    <name evidence="4" type="ORF">GCM10023196_048160</name>
</gene>
<comment type="caution">
    <text evidence="4">The sequence shown here is derived from an EMBL/GenBank/DDBJ whole genome shotgun (WGS) entry which is preliminary data.</text>
</comment>
<sequence>MSNPYPPPQQYPGGQPQYQGQPQQQYQGQPQQPQYQGQPQQQYQGQQQQYQGQMVPAQQGGVAAPQHGQPALMGIQMKRRNPVGVWLGLPLITLGIYNLVWYYSVHAELANFDRRRQISAGMAICSLLFGWITLYIWPLISWISLGGHIREAQRAAGLQPTCSGGMGFLLGLIGFGTLYYQIQLNKVIDRYNGAPTGAQVPLAA</sequence>
<keyword evidence="2" id="KW-0812">Transmembrane</keyword>
<evidence type="ECO:0000256" key="2">
    <source>
        <dbReference type="SAM" id="Phobius"/>
    </source>
</evidence>
<proteinExistence type="predicted"/>
<dbReference type="Proteomes" id="UP001501442">
    <property type="component" value="Unassembled WGS sequence"/>
</dbReference>
<dbReference type="InterPro" id="IPR025328">
    <property type="entry name" value="DUF4234"/>
</dbReference>